<feature type="region of interest" description="Disordered" evidence="1">
    <location>
        <begin position="70"/>
        <end position="110"/>
    </location>
</feature>
<dbReference type="Proteomes" id="UP000313359">
    <property type="component" value="Unassembled WGS sequence"/>
</dbReference>
<feature type="region of interest" description="Disordered" evidence="1">
    <location>
        <begin position="568"/>
        <end position="595"/>
    </location>
</feature>
<feature type="compositionally biased region" description="Polar residues" evidence="1">
    <location>
        <begin position="346"/>
        <end position="357"/>
    </location>
</feature>
<feature type="compositionally biased region" description="Low complexity" evidence="1">
    <location>
        <begin position="288"/>
        <end position="297"/>
    </location>
</feature>
<reference evidence="2" key="1">
    <citation type="journal article" date="2018" name="Genome Biol. Evol.">
        <title>Genomics and development of Lentinus tigrinus, a white-rot wood-decaying mushroom with dimorphic fruiting bodies.</title>
        <authorList>
            <person name="Wu B."/>
            <person name="Xu Z."/>
            <person name="Knudson A."/>
            <person name="Carlson A."/>
            <person name="Chen N."/>
            <person name="Kovaka S."/>
            <person name="LaButti K."/>
            <person name="Lipzen A."/>
            <person name="Pennachio C."/>
            <person name="Riley R."/>
            <person name="Schakwitz W."/>
            <person name="Umezawa K."/>
            <person name="Ohm R.A."/>
            <person name="Grigoriev I.V."/>
            <person name="Nagy L.G."/>
            <person name="Gibbons J."/>
            <person name="Hibbett D."/>
        </authorList>
    </citation>
    <scope>NUCLEOTIDE SEQUENCE [LARGE SCALE GENOMIC DNA]</scope>
    <source>
        <strain evidence="2">ALCF2SS1-6</strain>
    </source>
</reference>
<proteinExistence type="predicted"/>
<feature type="compositionally biased region" description="Basic and acidic residues" evidence="1">
    <location>
        <begin position="48"/>
        <end position="57"/>
    </location>
</feature>
<gene>
    <name evidence="2" type="ORF">L227DRAFT_614786</name>
</gene>
<feature type="region of interest" description="Disordered" evidence="1">
    <location>
        <begin position="286"/>
        <end position="315"/>
    </location>
</feature>
<feature type="compositionally biased region" description="Low complexity" evidence="1">
    <location>
        <begin position="336"/>
        <end position="345"/>
    </location>
</feature>
<feature type="compositionally biased region" description="Low complexity" evidence="1">
    <location>
        <begin position="478"/>
        <end position="492"/>
    </location>
</feature>
<sequence>MSDYLTASPFTKSSAPPPINTSGAPPTSREQASGLGIHLVETPQGDMDEQKTEERVRDMDMFAQELEMAMAQGDVHEISLIEDNEPRAASPDPSQPHPESNQPLTDQSDSDERKEIIIAPAFSLLFGGPRPSITSASSPGLQSEICVITLPLDIIMSNRRADAVPVHTPAPRPMPPWFSVPHAYSSPLSTPTSPLLPSPQLPSDHYMEEVSVDSVFEDPDAATILPSNPPQAEQLEEPSAVLPPTIVTSPARPPSVTSFGDGRLQPSTAYTKLAKLVDSEDKETVILDNDSGNSNDADSLDSEVVRQGRDQPLLSPVQASALSSIATPSTRDTLLVLPSPPVELSTTGTVHKPTITTRAPVGDQRPREKKRKVIDESQPSRTTSTSFTVKKARKEFEPSHSSSSTPAASSTSAPPARNFILKTAPLPKRRSPPAARAPHTPARPPSHSSSSSTTNSTAGQSQNLKRKRDRDEEHGDTSRSGGPTGRPGTSSRDAPPASKKPKTYSSLSTHTPTAPQTNTAPIGHLRSAADLAHKRWEERMQQQQGGRMRVVSTDFLAMRTKVRGPRAMNVRDAPPASKKPKTYHAPTAPQTNTAPIGHLRSAADLAHKRWEERMQQQQGGRMRVVSTDFLAMRTKVRGPRATNVGR</sequence>
<evidence type="ECO:0000256" key="1">
    <source>
        <dbReference type="SAM" id="MobiDB-lite"/>
    </source>
</evidence>
<feature type="region of interest" description="Disordered" evidence="1">
    <location>
        <begin position="1"/>
        <end position="57"/>
    </location>
</feature>
<feature type="compositionally biased region" description="Polar residues" evidence="1">
    <location>
        <begin position="97"/>
        <end position="107"/>
    </location>
</feature>
<dbReference type="EMBL" id="ML122290">
    <property type="protein sequence ID" value="RPD56162.1"/>
    <property type="molecule type" value="Genomic_DNA"/>
</dbReference>
<protein>
    <submittedName>
        <fullName evidence="2">Uncharacterized protein</fullName>
    </submittedName>
</protein>
<evidence type="ECO:0000313" key="3">
    <source>
        <dbReference type="Proteomes" id="UP000313359"/>
    </source>
</evidence>
<name>A0A5C2RYM6_9APHY</name>
<feature type="compositionally biased region" description="Polar residues" evidence="1">
    <location>
        <begin position="8"/>
        <end position="31"/>
    </location>
</feature>
<evidence type="ECO:0000313" key="2">
    <source>
        <dbReference type="EMBL" id="RPD56162.1"/>
    </source>
</evidence>
<keyword evidence="3" id="KW-1185">Reference proteome</keyword>
<feature type="region of interest" description="Disordered" evidence="1">
    <location>
        <begin position="336"/>
        <end position="522"/>
    </location>
</feature>
<feature type="compositionally biased region" description="Polar residues" evidence="1">
    <location>
        <begin position="377"/>
        <end position="388"/>
    </location>
</feature>
<dbReference type="AlphaFoldDB" id="A0A5C2RYM6"/>
<feature type="compositionally biased region" description="Low complexity" evidence="1">
    <location>
        <begin position="399"/>
        <end position="416"/>
    </location>
</feature>
<feature type="compositionally biased region" description="Polar residues" evidence="1">
    <location>
        <begin position="503"/>
        <end position="520"/>
    </location>
</feature>
<feature type="compositionally biased region" description="Low complexity" evidence="1">
    <location>
        <begin position="432"/>
        <end position="458"/>
    </location>
</feature>
<dbReference type="OrthoDB" id="10612092at2759"/>
<organism evidence="2 3">
    <name type="scientific">Lentinus tigrinus ALCF2SS1-6</name>
    <dbReference type="NCBI Taxonomy" id="1328759"/>
    <lineage>
        <taxon>Eukaryota</taxon>
        <taxon>Fungi</taxon>
        <taxon>Dikarya</taxon>
        <taxon>Basidiomycota</taxon>
        <taxon>Agaricomycotina</taxon>
        <taxon>Agaricomycetes</taxon>
        <taxon>Polyporales</taxon>
        <taxon>Polyporaceae</taxon>
        <taxon>Lentinus</taxon>
    </lineage>
</organism>
<accession>A0A5C2RYM6</accession>